<dbReference type="Proteomes" id="UP000609651">
    <property type="component" value="Unassembled WGS sequence"/>
</dbReference>
<feature type="domain" description="Pyrrolo-quinoline quinone repeat" evidence="1">
    <location>
        <begin position="53"/>
        <end position="114"/>
    </location>
</feature>
<sequence>MAPVEIEGASIALAPLDPAAPVVPTAENGWPQFRGPNRNGVALGTNPPTEWRADKNVMWATDVPGRGNSSPVVDDGRIFLTTADEAANTQSLLAYDLATGDPLWQKQTAAGRLPKGGMHRESSHAATTPAVGGGAVFVTNLHDDAVWASAWSVEGEKLWGEVKLGAFRPQFGYAASPVLYGSVVIVSADNVGPGFLVALDRESGDVRWRTPRDAQISFNTPLLATLNGRDTLIVAGNDKLDAYDPTDGSLMWSVPGLTATVSGSAVAGVVDVGGESRSIVIASGGYPGSETLAVFPPAAGETEPTVAWRDEGKAYVPSPLLVDGLAFVTHDDGRTWCFDAATGEIAWRTRLSKPQFRPSAVAVGTGDDLRVLQPSTPGITTVYRVTSRGFEKLAENQLGDECYASPAVIGDTLLIRSASGYGANRQDRLYRIAAD</sequence>
<evidence type="ECO:0000313" key="2">
    <source>
        <dbReference type="EMBL" id="NNJ24263.1"/>
    </source>
</evidence>
<dbReference type="PANTHER" id="PTHR34512">
    <property type="entry name" value="CELL SURFACE PROTEIN"/>
    <property type="match status" value="1"/>
</dbReference>
<evidence type="ECO:0000313" key="3">
    <source>
        <dbReference type="Proteomes" id="UP000609651"/>
    </source>
</evidence>
<protein>
    <submittedName>
        <fullName evidence="2">Outer membrane protein assembly factor BamB</fullName>
    </submittedName>
</protein>
<comment type="caution">
    <text evidence="2">The sequence shown here is derived from an EMBL/GenBank/DDBJ whole genome shotgun (WGS) entry which is preliminary data.</text>
</comment>
<evidence type="ECO:0000259" key="1">
    <source>
        <dbReference type="Pfam" id="PF13360"/>
    </source>
</evidence>
<dbReference type="Gene3D" id="2.40.10.480">
    <property type="match status" value="1"/>
</dbReference>
<dbReference type="EMBL" id="WTPX01000005">
    <property type="protein sequence ID" value="NNJ24263.1"/>
    <property type="molecule type" value="Genomic_DNA"/>
</dbReference>
<accession>A0ABX1VA55</accession>
<organism evidence="2 3">
    <name type="scientific">Alienimonas chondri</name>
    <dbReference type="NCBI Taxonomy" id="2681879"/>
    <lineage>
        <taxon>Bacteria</taxon>
        <taxon>Pseudomonadati</taxon>
        <taxon>Planctomycetota</taxon>
        <taxon>Planctomycetia</taxon>
        <taxon>Planctomycetales</taxon>
        <taxon>Planctomycetaceae</taxon>
        <taxon>Alienimonas</taxon>
    </lineage>
</organism>
<gene>
    <name evidence="2" type="primary">bamB_2</name>
    <name evidence="2" type="ORF">LzC2_03170</name>
</gene>
<name>A0ABX1VA55_9PLAN</name>
<dbReference type="InterPro" id="IPR002372">
    <property type="entry name" value="PQQ_rpt_dom"/>
</dbReference>
<dbReference type="PANTHER" id="PTHR34512:SF30">
    <property type="entry name" value="OUTER MEMBRANE PROTEIN ASSEMBLY FACTOR BAMB"/>
    <property type="match status" value="1"/>
</dbReference>
<dbReference type="InterPro" id="IPR015943">
    <property type="entry name" value="WD40/YVTN_repeat-like_dom_sf"/>
</dbReference>
<dbReference type="Gene3D" id="2.130.10.10">
    <property type="entry name" value="YVTN repeat-like/Quinoprotein amine dehydrogenase"/>
    <property type="match status" value="1"/>
</dbReference>
<reference evidence="2 3" key="1">
    <citation type="journal article" date="2020" name="Syst. Appl. Microbiol.">
        <title>Alienimonas chondri sp. nov., a novel planctomycete isolated from the biofilm of the red alga Chondrus crispus.</title>
        <authorList>
            <person name="Vitorino I."/>
            <person name="Albuquerque L."/>
            <person name="Wiegand S."/>
            <person name="Kallscheuer N."/>
            <person name="da Costa M.S."/>
            <person name="Lobo-da-Cunha A."/>
            <person name="Jogler C."/>
            <person name="Lage O.M."/>
        </authorList>
    </citation>
    <scope>NUCLEOTIDE SEQUENCE [LARGE SCALE GENOMIC DNA]</scope>
    <source>
        <strain evidence="2 3">LzC2</strain>
    </source>
</reference>
<feature type="domain" description="Pyrrolo-quinoline quinone repeat" evidence="1">
    <location>
        <begin position="129"/>
        <end position="349"/>
    </location>
</feature>
<proteinExistence type="predicted"/>
<dbReference type="InterPro" id="IPR011047">
    <property type="entry name" value="Quinoprotein_ADH-like_sf"/>
</dbReference>
<dbReference type="SMART" id="SM00564">
    <property type="entry name" value="PQQ"/>
    <property type="match status" value="4"/>
</dbReference>
<dbReference type="SUPFAM" id="SSF50998">
    <property type="entry name" value="Quinoprotein alcohol dehydrogenase-like"/>
    <property type="match status" value="1"/>
</dbReference>
<dbReference type="InterPro" id="IPR018391">
    <property type="entry name" value="PQQ_b-propeller_rpt"/>
</dbReference>
<dbReference type="Pfam" id="PF13360">
    <property type="entry name" value="PQQ_2"/>
    <property type="match status" value="2"/>
</dbReference>
<keyword evidence="3" id="KW-1185">Reference proteome</keyword>